<proteinExistence type="predicted"/>
<dbReference type="Gene3D" id="1.10.10.410">
    <property type="match status" value="1"/>
</dbReference>
<evidence type="ECO:0000313" key="2">
    <source>
        <dbReference type="Proteomes" id="UP001064971"/>
    </source>
</evidence>
<protein>
    <recommendedName>
        <fullName evidence="3">GatB/YqeY domain-containing protein</fullName>
    </recommendedName>
</protein>
<dbReference type="SUPFAM" id="SSF89095">
    <property type="entry name" value="GatB/YqeY motif"/>
    <property type="match status" value="1"/>
</dbReference>
<evidence type="ECO:0000313" key="1">
    <source>
        <dbReference type="EMBL" id="BDP42609.1"/>
    </source>
</evidence>
<dbReference type="EMBL" id="AP026560">
    <property type="protein sequence ID" value="BDP42609.1"/>
    <property type="molecule type" value="Genomic_DNA"/>
</dbReference>
<dbReference type="Proteomes" id="UP001064971">
    <property type="component" value="Chromosome"/>
</dbReference>
<dbReference type="InterPro" id="IPR023168">
    <property type="entry name" value="GatB_Yqey_C_2"/>
</dbReference>
<dbReference type="RefSeq" id="WP_264775301.1">
    <property type="nucleotide sequence ID" value="NZ_AP026560.1"/>
</dbReference>
<sequence length="157" mass="16843">MNLTTLKARHLIARKERNAPQAAVLGRVIGDTETQVKNRPGTDQGALVTGVLADQLTAMLRERAQLAGLGRDTARVDVELAVLQALDTEVRQEQARVDAERLARQLSPEALEASVREAVGGGATDLGAVMKWLKERHGGTYDGRLASQTARRILAGG</sequence>
<reference evidence="1" key="1">
    <citation type="submission" date="2022-07" db="EMBL/GenBank/DDBJ databases">
        <title>Complete Genome Sequence of the Radioresistant Bacterium Deinococcus aetherius ST0316, Isolated from the Air Dust collected in Lower Stratosphere above Japan.</title>
        <authorList>
            <person name="Satoh K."/>
            <person name="Hagiwara K."/>
            <person name="Katsumata K."/>
            <person name="Kubo A."/>
            <person name="Yokobori S."/>
            <person name="Yamagishi A."/>
            <person name="Oono Y."/>
            <person name="Narumi I."/>
        </authorList>
    </citation>
    <scope>NUCLEOTIDE SEQUENCE</scope>
    <source>
        <strain evidence="1">ST0316</strain>
    </source>
</reference>
<organism evidence="1 2">
    <name type="scientific">Deinococcus aetherius</name>
    <dbReference type="NCBI Taxonomy" id="200252"/>
    <lineage>
        <taxon>Bacteria</taxon>
        <taxon>Thermotogati</taxon>
        <taxon>Deinococcota</taxon>
        <taxon>Deinococci</taxon>
        <taxon>Deinococcales</taxon>
        <taxon>Deinococcaceae</taxon>
        <taxon>Deinococcus</taxon>
    </lineage>
</organism>
<gene>
    <name evidence="1" type="ORF">DAETH_25780</name>
</gene>
<dbReference type="InterPro" id="IPR003789">
    <property type="entry name" value="Asn/Gln_tRNA_amidoTrase-B-like"/>
</dbReference>
<keyword evidence="2" id="KW-1185">Reference proteome</keyword>
<accession>A0ABM8AFN1</accession>
<name>A0ABM8AFN1_9DEIO</name>
<evidence type="ECO:0008006" key="3">
    <source>
        <dbReference type="Google" id="ProtNLM"/>
    </source>
</evidence>